<feature type="compositionally biased region" description="Polar residues" evidence="8">
    <location>
        <begin position="352"/>
        <end position="362"/>
    </location>
</feature>
<dbReference type="GeneID" id="115633217"/>
<reference evidence="11" key="1">
    <citation type="submission" date="2025-08" db="UniProtKB">
        <authorList>
            <consortium name="RefSeq"/>
        </authorList>
    </citation>
    <scope>IDENTIFICATION</scope>
    <source>
        <strain evidence="11">11010-0011.00</strain>
        <tissue evidence="11">Whole body</tissue>
    </source>
</reference>
<evidence type="ECO:0000256" key="3">
    <source>
        <dbReference type="ARBA" id="ARBA00022618"/>
    </source>
</evidence>
<dbReference type="GO" id="GO:0051301">
    <property type="term" value="P:cell division"/>
    <property type="evidence" value="ECO:0007669"/>
    <property type="project" value="UniProtKB-KW"/>
</dbReference>
<dbReference type="GO" id="GO:0005737">
    <property type="term" value="C:cytoplasm"/>
    <property type="evidence" value="ECO:0007669"/>
    <property type="project" value="TreeGrafter"/>
</dbReference>
<dbReference type="Proteomes" id="UP000504634">
    <property type="component" value="Unplaced"/>
</dbReference>
<evidence type="ECO:0000256" key="6">
    <source>
        <dbReference type="ARBA" id="ARBA00023306"/>
    </source>
</evidence>
<feature type="compositionally biased region" description="Basic and acidic residues" evidence="8">
    <location>
        <begin position="90"/>
        <end position="102"/>
    </location>
</feature>
<dbReference type="OrthoDB" id="26523at2759"/>
<sequence>MAANFVQKRLQFDEDVEDDGQLEENQENVDPTRFKKEGALDGGSSVLSPMAVLSQNLQVAHLEGGKLPLQDMRGAKGRQSLKQKPSSSNHDNRNAMKMRNEQPENNLPNDVDEPDDNSPKLLRNELSRSRRCLNFAKKAEQQGPDKLSNTLKRPLPMDNADIMNALARDTHANGPALIGDLSKPCALPVLQKDVRHRDLKTISSETLAHLLRGQFKKQIGSYRIIDCRYPYEYEGGHIEGAQNLYTQELIRKAFPVLNKTRSPKRELRNIFIFHCEFSSERGPKLMRFLRTSDRTQHAHSYPHLDYPEIYLLHNGYKEFFEQHSELCTPSNYIPMLAPAHNEEMRHFRAKTKAQQTPSTDQNHSSRRKSWRAMNLDNTGGNNNGSAPKKPRSRLPFAEM</sequence>
<keyword evidence="4" id="KW-0378">Hydrolase</keyword>
<name>A0A6J2UDM0_DROLE</name>
<protein>
    <recommendedName>
        <fullName evidence="2">protein-tyrosine-phosphatase</fullName>
        <ecNumber evidence="2">3.1.3.48</ecNumber>
    </recommendedName>
</protein>
<feature type="region of interest" description="Disordered" evidence="8">
    <location>
        <begin position="1"/>
        <end position="41"/>
    </location>
</feature>
<evidence type="ECO:0000256" key="8">
    <source>
        <dbReference type="SAM" id="MobiDB-lite"/>
    </source>
</evidence>
<keyword evidence="6" id="KW-0131">Cell cycle</keyword>
<comment type="similarity">
    <text evidence="1">Belongs to the MPI phosphatase family.</text>
</comment>
<dbReference type="EC" id="3.1.3.48" evidence="2"/>
<dbReference type="GO" id="GO:0010971">
    <property type="term" value="P:positive regulation of G2/M transition of mitotic cell cycle"/>
    <property type="evidence" value="ECO:0007669"/>
    <property type="project" value="TreeGrafter"/>
</dbReference>
<feature type="region of interest" description="Disordered" evidence="8">
    <location>
        <begin position="346"/>
        <end position="399"/>
    </location>
</feature>
<feature type="domain" description="Rhodanese" evidence="9">
    <location>
        <begin position="218"/>
        <end position="328"/>
    </location>
</feature>
<feature type="region of interest" description="Disordered" evidence="8">
    <location>
        <begin position="136"/>
        <end position="155"/>
    </location>
</feature>
<dbReference type="RefSeq" id="XP_030386464.1">
    <property type="nucleotide sequence ID" value="XM_030530604.1"/>
</dbReference>
<dbReference type="AlphaFoldDB" id="A0A6J2UDM0"/>
<dbReference type="InterPro" id="IPR036873">
    <property type="entry name" value="Rhodanese-like_dom_sf"/>
</dbReference>
<evidence type="ECO:0000256" key="4">
    <source>
        <dbReference type="ARBA" id="ARBA00022801"/>
    </source>
</evidence>
<evidence type="ECO:0000313" key="11">
    <source>
        <dbReference type="RefSeq" id="XP_030386464.1"/>
    </source>
</evidence>
<dbReference type="InterPro" id="IPR000751">
    <property type="entry name" value="MPI_Phosphatase"/>
</dbReference>
<keyword evidence="5" id="KW-0904">Protein phosphatase</keyword>
<dbReference type="Pfam" id="PF00581">
    <property type="entry name" value="Rhodanese"/>
    <property type="match status" value="1"/>
</dbReference>
<dbReference type="PANTHER" id="PTHR10828">
    <property type="entry name" value="M-PHASE INDUCER PHOSPHATASE DUAL SPECIFICITY PHOSPHATASE CDC25"/>
    <property type="match status" value="1"/>
</dbReference>
<keyword evidence="3" id="KW-0132">Cell division</keyword>
<evidence type="ECO:0000256" key="2">
    <source>
        <dbReference type="ARBA" id="ARBA00013064"/>
    </source>
</evidence>
<feature type="compositionally biased region" description="Acidic residues" evidence="8">
    <location>
        <begin position="13"/>
        <end position="27"/>
    </location>
</feature>
<dbReference type="GO" id="GO:0032502">
    <property type="term" value="P:developmental process"/>
    <property type="evidence" value="ECO:0007669"/>
    <property type="project" value="UniProtKB-ARBA"/>
</dbReference>
<dbReference type="GO" id="GO:0010256">
    <property type="term" value="P:endomembrane system organization"/>
    <property type="evidence" value="ECO:0007669"/>
    <property type="project" value="UniProtKB-ARBA"/>
</dbReference>
<dbReference type="GO" id="GO:0110032">
    <property type="term" value="P:positive regulation of G2/MI transition of meiotic cell cycle"/>
    <property type="evidence" value="ECO:0007669"/>
    <property type="project" value="TreeGrafter"/>
</dbReference>
<dbReference type="GO" id="GO:0000086">
    <property type="term" value="P:G2/M transition of mitotic cell cycle"/>
    <property type="evidence" value="ECO:0007669"/>
    <property type="project" value="TreeGrafter"/>
</dbReference>
<organism evidence="10 11">
    <name type="scientific">Drosophila lebanonensis</name>
    <name type="common">Fruit fly</name>
    <name type="synonym">Scaptodrosophila lebanonensis</name>
    <dbReference type="NCBI Taxonomy" id="7225"/>
    <lineage>
        <taxon>Eukaryota</taxon>
        <taxon>Metazoa</taxon>
        <taxon>Ecdysozoa</taxon>
        <taxon>Arthropoda</taxon>
        <taxon>Hexapoda</taxon>
        <taxon>Insecta</taxon>
        <taxon>Pterygota</taxon>
        <taxon>Neoptera</taxon>
        <taxon>Endopterygota</taxon>
        <taxon>Diptera</taxon>
        <taxon>Brachycera</taxon>
        <taxon>Muscomorpha</taxon>
        <taxon>Ephydroidea</taxon>
        <taxon>Drosophilidae</taxon>
        <taxon>Scaptodrosophila</taxon>
    </lineage>
</organism>
<evidence type="ECO:0000313" key="10">
    <source>
        <dbReference type="Proteomes" id="UP000504634"/>
    </source>
</evidence>
<dbReference type="FunFam" id="3.40.250.10:FF:000036">
    <property type="entry name" value="M-phase inducer phosphatase"/>
    <property type="match status" value="1"/>
</dbReference>
<evidence type="ECO:0000256" key="1">
    <source>
        <dbReference type="ARBA" id="ARBA00011065"/>
    </source>
</evidence>
<dbReference type="GO" id="GO:0009794">
    <property type="term" value="P:regulation of mitotic cell cycle, embryonic"/>
    <property type="evidence" value="ECO:0007669"/>
    <property type="project" value="UniProtKB-ARBA"/>
</dbReference>
<feature type="compositionally biased region" description="Basic and acidic residues" evidence="8">
    <location>
        <begin position="30"/>
        <end position="39"/>
    </location>
</feature>
<proteinExistence type="inferred from homology"/>
<feature type="compositionally biased region" description="Polar residues" evidence="8">
    <location>
        <begin position="375"/>
        <end position="385"/>
    </location>
</feature>
<comment type="catalytic activity">
    <reaction evidence="7">
        <text>O-phospho-L-tyrosyl-[protein] + H2O = L-tyrosyl-[protein] + phosphate</text>
        <dbReference type="Rhea" id="RHEA:10684"/>
        <dbReference type="Rhea" id="RHEA-COMP:10136"/>
        <dbReference type="Rhea" id="RHEA-COMP:20101"/>
        <dbReference type="ChEBI" id="CHEBI:15377"/>
        <dbReference type="ChEBI" id="CHEBI:43474"/>
        <dbReference type="ChEBI" id="CHEBI:46858"/>
        <dbReference type="ChEBI" id="CHEBI:61978"/>
        <dbReference type="EC" id="3.1.3.48"/>
    </reaction>
</comment>
<dbReference type="Gene3D" id="3.40.250.10">
    <property type="entry name" value="Rhodanese-like domain"/>
    <property type="match status" value="1"/>
</dbReference>
<evidence type="ECO:0000256" key="5">
    <source>
        <dbReference type="ARBA" id="ARBA00022912"/>
    </source>
</evidence>
<dbReference type="CDD" id="cd01530">
    <property type="entry name" value="Cdc25"/>
    <property type="match status" value="1"/>
</dbReference>
<dbReference type="SMART" id="SM00450">
    <property type="entry name" value="RHOD"/>
    <property type="match status" value="1"/>
</dbReference>
<evidence type="ECO:0000256" key="7">
    <source>
        <dbReference type="ARBA" id="ARBA00051722"/>
    </source>
</evidence>
<dbReference type="PRINTS" id="PR00716">
    <property type="entry name" value="MPIPHPHTASE"/>
</dbReference>
<dbReference type="PROSITE" id="PS50206">
    <property type="entry name" value="RHODANESE_3"/>
    <property type="match status" value="1"/>
</dbReference>
<dbReference type="InterPro" id="IPR001763">
    <property type="entry name" value="Rhodanese-like_dom"/>
</dbReference>
<accession>A0A6J2UDM0</accession>
<gene>
    <name evidence="11" type="primary">LOC115633217</name>
</gene>
<dbReference type="GO" id="GO:0005634">
    <property type="term" value="C:nucleus"/>
    <property type="evidence" value="ECO:0007669"/>
    <property type="project" value="TreeGrafter"/>
</dbReference>
<feature type="region of interest" description="Disordered" evidence="8">
    <location>
        <begin position="69"/>
        <end position="121"/>
    </location>
</feature>
<dbReference type="GO" id="GO:0004725">
    <property type="term" value="F:protein tyrosine phosphatase activity"/>
    <property type="evidence" value="ECO:0007669"/>
    <property type="project" value="UniProtKB-EC"/>
</dbReference>
<keyword evidence="10" id="KW-1185">Reference proteome</keyword>
<evidence type="ECO:0000259" key="9">
    <source>
        <dbReference type="PROSITE" id="PS50206"/>
    </source>
</evidence>
<dbReference type="PANTHER" id="PTHR10828:SF76">
    <property type="entry name" value="M-PHASE INDUCER PHOSPHATASE"/>
    <property type="match status" value="1"/>
</dbReference>
<dbReference type="SUPFAM" id="SSF52821">
    <property type="entry name" value="Rhodanese/Cell cycle control phosphatase"/>
    <property type="match status" value="1"/>
</dbReference>